<reference evidence="1" key="1">
    <citation type="submission" date="2014-11" db="EMBL/GenBank/DDBJ databases">
        <authorList>
            <person name="Amaro Gonzalez C."/>
        </authorList>
    </citation>
    <scope>NUCLEOTIDE SEQUENCE</scope>
</reference>
<name>A0A0E9PWM9_ANGAN</name>
<dbReference type="Pfam" id="PF21013">
    <property type="entry name" value="LOC400499"/>
    <property type="match status" value="1"/>
</dbReference>
<dbReference type="AlphaFoldDB" id="A0A0E9PWM9"/>
<protein>
    <submittedName>
        <fullName evidence="1">Uncharacterized protein</fullName>
    </submittedName>
</protein>
<accession>A0A0E9PWM9</accession>
<dbReference type="EMBL" id="GBXM01099551">
    <property type="protein sequence ID" value="JAH09026.1"/>
    <property type="molecule type" value="Transcribed_RNA"/>
</dbReference>
<evidence type="ECO:0000313" key="1">
    <source>
        <dbReference type="EMBL" id="JAH09026.1"/>
    </source>
</evidence>
<proteinExistence type="predicted"/>
<dbReference type="InterPro" id="IPR048484">
    <property type="entry name" value="LOC400499-like"/>
</dbReference>
<organism evidence="1">
    <name type="scientific">Anguilla anguilla</name>
    <name type="common">European freshwater eel</name>
    <name type="synonym">Muraena anguilla</name>
    <dbReference type="NCBI Taxonomy" id="7936"/>
    <lineage>
        <taxon>Eukaryota</taxon>
        <taxon>Metazoa</taxon>
        <taxon>Chordata</taxon>
        <taxon>Craniata</taxon>
        <taxon>Vertebrata</taxon>
        <taxon>Euteleostomi</taxon>
        <taxon>Actinopterygii</taxon>
        <taxon>Neopterygii</taxon>
        <taxon>Teleostei</taxon>
        <taxon>Anguilliformes</taxon>
        <taxon>Anguillidae</taxon>
        <taxon>Anguilla</taxon>
    </lineage>
</organism>
<reference evidence="1" key="2">
    <citation type="journal article" date="2015" name="Fish Shellfish Immunol.">
        <title>Early steps in the European eel (Anguilla anguilla)-Vibrio vulnificus interaction in the gills: Role of the RtxA13 toxin.</title>
        <authorList>
            <person name="Callol A."/>
            <person name="Pajuelo D."/>
            <person name="Ebbesson L."/>
            <person name="Teles M."/>
            <person name="MacKenzie S."/>
            <person name="Amaro C."/>
        </authorList>
    </citation>
    <scope>NUCLEOTIDE SEQUENCE</scope>
</reference>
<sequence length="62" mass="6875">MDMQILPTEQRLLVHLEAKITAEGHPIILSANITRGMGRKISVSAKLKNLFRETASFSGIQL</sequence>